<evidence type="ECO:0000313" key="3">
    <source>
        <dbReference type="Proteomes" id="UP001498771"/>
    </source>
</evidence>
<organism evidence="2 3">
    <name type="scientific">Myxozyma melibiosi</name>
    <dbReference type="NCBI Taxonomy" id="54550"/>
    <lineage>
        <taxon>Eukaryota</taxon>
        <taxon>Fungi</taxon>
        <taxon>Dikarya</taxon>
        <taxon>Ascomycota</taxon>
        <taxon>Saccharomycotina</taxon>
        <taxon>Lipomycetes</taxon>
        <taxon>Lipomycetales</taxon>
        <taxon>Lipomycetaceae</taxon>
        <taxon>Myxozyma</taxon>
    </lineage>
</organism>
<dbReference type="GeneID" id="90035562"/>
<gene>
    <name evidence="2" type="ORF">BZA70DRAFT_192723</name>
</gene>
<proteinExistence type="predicted"/>
<dbReference type="Proteomes" id="UP001498771">
    <property type="component" value="Unassembled WGS sequence"/>
</dbReference>
<dbReference type="EMBL" id="JBBJBU010000008">
    <property type="protein sequence ID" value="KAK7204435.1"/>
    <property type="molecule type" value="Genomic_DNA"/>
</dbReference>
<keyword evidence="3" id="KW-1185">Reference proteome</keyword>
<protein>
    <submittedName>
        <fullName evidence="2">Uncharacterized protein</fullName>
    </submittedName>
</protein>
<reference evidence="2 3" key="1">
    <citation type="submission" date="2024-03" db="EMBL/GenBank/DDBJ databases">
        <title>Genome-scale model development and genomic sequencing of the oleaginous clade Lipomyces.</title>
        <authorList>
            <consortium name="Lawrence Berkeley National Laboratory"/>
            <person name="Czajka J.J."/>
            <person name="Han Y."/>
            <person name="Kim J."/>
            <person name="Mondo S.J."/>
            <person name="Hofstad B.A."/>
            <person name="Robles A."/>
            <person name="Haridas S."/>
            <person name="Riley R."/>
            <person name="LaButti K."/>
            <person name="Pangilinan J."/>
            <person name="Andreopoulos W."/>
            <person name="Lipzen A."/>
            <person name="Yan J."/>
            <person name="Wang M."/>
            <person name="Ng V."/>
            <person name="Grigoriev I.V."/>
            <person name="Spatafora J.W."/>
            <person name="Magnuson J.K."/>
            <person name="Baker S.E."/>
            <person name="Pomraning K.R."/>
        </authorList>
    </citation>
    <scope>NUCLEOTIDE SEQUENCE [LARGE SCALE GENOMIC DNA]</scope>
    <source>
        <strain evidence="2 3">Phaff 52-87</strain>
    </source>
</reference>
<feature type="compositionally biased region" description="Basic and acidic residues" evidence="1">
    <location>
        <begin position="177"/>
        <end position="194"/>
    </location>
</feature>
<feature type="region of interest" description="Disordered" evidence="1">
    <location>
        <begin position="171"/>
        <end position="194"/>
    </location>
</feature>
<accession>A0ABR1F3L3</accession>
<sequence length="211" mass="24543">MASTDLNIAAFGPVSTFGMTNEGEQYHCSRCRKLHSAESFGVTLKGTRRSTCRKYERKRDMAETYDSWSEFLESTHDWNQKENFERIEIEKCFLIADLPVTFIRSPLPAIGDEVPNKELVNEILKAARLLLTALWEEGGYRYTYHRASPSQRKVTFYYYCCQDEGKYGSKKNQIQSAERRDGEERTEGRKEQRRDRWNVSSAIAHCLSILI</sequence>
<evidence type="ECO:0000256" key="1">
    <source>
        <dbReference type="SAM" id="MobiDB-lite"/>
    </source>
</evidence>
<name>A0ABR1F3L3_9ASCO</name>
<evidence type="ECO:0000313" key="2">
    <source>
        <dbReference type="EMBL" id="KAK7204435.1"/>
    </source>
</evidence>
<dbReference type="RefSeq" id="XP_064767468.1">
    <property type="nucleotide sequence ID" value="XM_064910050.1"/>
</dbReference>
<comment type="caution">
    <text evidence="2">The sequence shown here is derived from an EMBL/GenBank/DDBJ whole genome shotgun (WGS) entry which is preliminary data.</text>
</comment>